<sequence length="103" mass="11998">MARLRYTDAARADIADITLYIARETGSRRVAENFREQIHQKCRHLATLPGSMGRPRPELRADLRSVAFKNYVIFFRYRDDVFEVVDVMAGHRDIEDYFGGDET</sequence>
<name>A0A2P7S7I7_9HYPH</name>
<dbReference type="InterPro" id="IPR007712">
    <property type="entry name" value="RelE/ParE_toxin"/>
</dbReference>
<dbReference type="Proteomes" id="UP000241229">
    <property type="component" value="Unassembled WGS sequence"/>
</dbReference>
<protein>
    <submittedName>
        <fullName evidence="3">Type II toxin-antitoxin system RelE/ParE family toxin</fullName>
    </submittedName>
</protein>
<accession>A0A2P7S7I7</accession>
<dbReference type="AlphaFoldDB" id="A0A2P7S7I7"/>
<proteinExistence type="inferred from homology"/>
<keyword evidence="2" id="KW-1277">Toxin-antitoxin system</keyword>
<gene>
    <name evidence="3" type="ORF">C7I84_15855</name>
</gene>
<dbReference type="EMBL" id="PXYK01000014">
    <property type="protein sequence ID" value="PSJ58433.1"/>
    <property type="molecule type" value="Genomic_DNA"/>
</dbReference>
<dbReference type="InterPro" id="IPR035093">
    <property type="entry name" value="RelE/ParE_toxin_dom_sf"/>
</dbReference>
<organism evidence="3 4">
    <name type="scientific">Kumtagia ephedrae</name>
    <dbReference type="NCBI Taxonomy" id="2116701"/>
    <lineage>
        <taxon>Bacteria</taxon>
        <taxon>Pseudomonadati</taxon>
        <taxon>Pseudomonadota</taxon>
        <taxon>Alphaproteobacteria</taxon>
        <taxon>Hyphomicrobiales</taxon>
        <taxon>Phyllobacteriaceae</taxon>
        <taxon>Kumtagia</taxon>
    </lineage>
</organism>
<evidence type="ECO:0000256" key="1">
    <source>
        <dbReference type="ARBA" id="ARBA00006226"/>
    </source>
</evidence>
<dbReference type="InterPro" id="IPR051803">
    <property type="entry name" value="TA_system_RelE-like_toxin"/>
</dbReference>
<comment type="similarity">
    <text evidence="1">Belongs to the RelE toxin family.</text>
</comment>
<dbReference type="PANTHER" id="PTHR33755:SF6">
    <property type="entry name" value="PLASMID STABILIZATION SYSTEM PROTEIN"/>
    <property type="match status" value="1"/>
</dbReference>
<dbReference type="OrthoDB" id="5457915at2"/>
<keyword evidence="4" id="KW-1185">Reference proteome</keyword>
<dbReference type="PANTHER" id="PTHR33755">
    <property type="entry name" value="TOXIN PARE1-RELATED"/>
    <property type="match status" value="1"/>
</dbReference>
<evidence type="ECO:0000313" key="3">
    <source>
        <dbReference type="EMBL" id="PSJ58433.1"/>
    </source>
</evidence>
<comment type="caution">
    <text evidence="3">The sequence shown here is derived from an EMBL/GenBank/DDBJ whole genome shotgun (WGS) entry which is preliminary data.</text>
</comment>
<dbReference type="Gene3D" id="3.30.2310.20">
    <property type="entry name" value="RelE-like"/>
    <property type="match status" value="1"/>
</dbReference>
<dbReference type="Pfam" id="PF05016">
    <property type="entry name" value="ParE_toxin"/>
    <property type="match status" value="1"/>
</dbReference>
<evidence type="ECO:0000313" key="4">
    <source>
        <dbReference type="Proteomes" id="UP000241229"/>
    </source>
</evidence>
<evidence type="ECO:0000256" key="2">
    <source>
        <dbReference type="ARBA" id="ARBA00022649"/>
    </source>
</evidence>
<reference evidence="3 4" key="1">
    <citation type="submission" date="2018-03" db="EMBL/GenBank/DDBJ databases">
        <title>The draft genome of Mesorhizobium sp. 6GN-30.</title>
        <authorList>
            <person name="Liu L."/>
            <person name="Li L."/>
            <person name="Wang T."/>
            <person name="Zhang X."/>
            <person name="Liang L."/>
        </authorList>
    </citation>
    <scope>NUCLEOTIDE SEQUENCE [LARGE SCALE GENOMIC DNA]</scope>
    <source>
        <strain evidence="3 4">6GN30</strain>
    </source>
</reference>